<protein>
    <submittedName>
        <fullName evidence="9">Udp-n-acetylglucosamine transporter yea4</fullName>
    </submittedName>
</protein>
<feature type="transmembrane region" description="Helical" evidence="8">
    <location>
        <begin position="94"/>
        <end position="113"/>
    </location>
</feature>
<dbReference type="InterPro" id="IPR013657">
    <property type="entry name" value="SCL35B1-4/HUT1"/>
</dbReference>
<evidence type="ECO:0000313" key="9">
    <source>
        <dbReference type="EMBL" id="SLM40698.1"/>
    </source>
</evidence>
<keyword evidence="5 8" id="KW-1133">Transmembrane helix</keyword>
<keyword evidence="2" id="KW-0813">Transport</keyword>
<evidence type="ECO:0000256" key="4">
    <source>
        <dbReference type="ARBA" id="ARBA00022692"/>
    </source>
</evidence>
<evidence type="ECO:0000256" key="7">
    <source>
        <dbReference type="SAM" id="MobiDB-lite"/>
    </source>
</evidence>
<dbReference type="GO" id="GO:0005462">
    <property type="term" value="F:UDP-N-acetylglucosamine transmembrane transporter activity"/>
    <property type="evidence" value="ECO:0007669"/>
    <property type="project" value="TreeGrafter"/>
</dbReference>
<evidence type="ECO:0000256" key="5">
    <source>
        <dbReference type="ARBA" id="ARBA00022989"/>
    </source>
</evidence>
<organism evidence="9 10">
    <name type="scientific">Lasallia pustulata</name>
    <dbReference type="NCBI Taxonomy" id="136370"/>
    <lineage>
        <taxon>Eukaryota</taxon>
        <taxon>Fungi</taxon>
        <taxon>Dikarya</taxon>
        <taxon>Ascomycota</taxon>
        <taxon>Pezizomycotina</taxon>
        <taxon>Lecanoromycetes</taxon>
        <taxon>OSLEUM clade</taxon>
        <taxon>Umbilicariomycetidae</taxon>
        <taxon>Umbilicariales</taxon>
        <taxon>Umbilicariaceae</taxon>
        <taxon>Lasallia</taxon>
    </lineage>
</organism>
<evidence type="ECO:0000256" key="8">
    <source>
        <dbReference type="SAM" id="Phobius"/>
    </source>
</evidence>
<sequence length="463" mass="50321">MAKGRKSNASTADSNIVASSQTNMTRRRDPMTPPPATGVTLGPKKIINAAPSLQNSKPGLYPNARLTIPRAIGIAGAKLEAACPGLFSGLLPALFSWGLTVGLIFGGCCSNVYTLEAIVKDEPDSGFLLTFTQFVVTALFTWPAHFSASHPPFYLKPRAVPLTRWIPNIVLFWVVNVLNNLAFRYRISVPIHIILRSGGSVTTMLVGFCWGNRYSRVRVISVALLTVGITLAAYSDAQSKGKTNPSLSDSPNSTASFLTGLLILLIAQILSAVMGLYTQKIYSQYGSHWLENLFYIHSLSLPLFLICLPFLPFLRLQVARLASSPSIFIFPSTPLPKAYLWKVSPFFFAPFHHLVPYIKLAVPITQIRIPSLLAILGANALTQYLCIRGVNMLGARTSALGVSIVLNIRKLISLLISIWLFGNQLPLGVLAGAGVVFGSGALYAWDGGSDRGRRMGRKKSKIY</sequence>
<dbReference type="PANTHER" id="PTHR10778:SF4">
    <property type="entry name" value="NUCLEOTIDE SUGAR TRANSPORTER SLC35B4"/>
    <property type="match status" value="1"/>
</dbReference>
<keyword evidence="10" id="KW-1185">Reference proteome</keyword>
<dbReference type="Pfam" id="PF08449">
    <property type="entry name" value="UAA"/>
    <property type="match status" value="1"/>
</dbReference>
<feature type="transmembrane region" description="Helical" evidence="8">
    <location>
        <begin position="255"/>
        <end position="277"/>
    </location>
</feature>
<feature type="transmembrane region" description="Helical" evidence="8">
    <location>
        <begin position="427"/>
        <end position="445"/>
    </location>
</feature>
<feature type="transmembrane region" description="Helical" evidence="8">
    <location>
        <begin position="289"/>
        <end position="311"/>
    </location>
</feature>
<keyword evidence="3" id="KW-0762">Sugar transport</keyword>
<evidence type="ECO:0000256" key="3">
    <source>
        <dbReference type="ARBA" id="ARBA00022597"/>
    </source>
</evidence>
<dbReference type="EMBL" id="FWEW01003741">
    <property type="protein sequence ID" value="SLM40698.1"/>
    <property type="molecule type" value="Genomic_DNA"/>
</dbReference>
<dbReference type="AlphaFoldDB" id="A0A1W5DC26"/>
<feature type="compositionally biased region" description="Polar residues" evidence="7">
    <location>
        <begin position="7"/>
        <end position="21"/>
    </location>
</feature>
<comment type="subcellular location">
    <subcellularLocation>
        <location evidence="1">Endomembrane system</location>
        <topology evidence="1">Multi-pass membrane protein</topology>
    </subcellularLocation>
</comment>
<feature type="transmembrane region" description="Helical" evidence="8">
    <location>
        <begin position="165"/>
        <end position="183"/>
    </location>
</feature>
<evidence type="ECO:0000256" key="6">
    <source>
        <dbReference type="ARBA" id="ARBA00023136"/>
    </source>
</evidence>
<keyword evidence="6 8" id="KW-0472">Membrane</keyword>
<keyword evidence="4 8" id="KW-0812">Transmembrane</keyword>
<dbReference type="PANTHER" id="PTHR10778">
    <property type="entry name" value="SOLUTE CARRIER FAMILY 35 MEMBER B"/>
    <property type="match status" value="1"/>
</dbReference>
<name>A0A1W5DC26_9LECA</name>
<reference evidence="10" key="1">
    <citation type="submission" date="2017-03" db="EMBL/GenBank/DDBJ databases">
        <authorList>
            <person name="Sharma R."/>
            <person name="Thines M."/>
        </authorList>
    </citation>
    <scope>NUCLEOTIDE SEQUENCE [LARGE SCALE GENOMIC DNA]</scope>
</reference>
<feature type="transmembrane region" description="Helical" evidence="8">
    <location>
        <begin position="125"/>
        <end position="144"/>
    </location>
</feature>
<feature type="transmembrane region" description="Helical" evidence="8">
    <location>
        <begin position="217"/>
        <end position="235"/>
    </location>
</feature>
<dbReference type="Proteomes" id="UP000192927">
    <property type="component" value="Unassembled WGS sequence"/>
</dbReference>
<evidence type="ECO:0000256" key="2">
    <source>
        <dbReference type="ARBA" id="ARBA00022448"/>
    </source>
</evidence>
<feature type="transmembrane region" description="Helical" evidence="8">
    <location>
        <begin position="399"/>
        <end position="421"/>
    </location>
</feature>
<dbReference type="GO" id="GO:0005789">
    <property type="term" value="C:endoplasmic reticulum membrane"/>
    <property type="evidence" value="ECO:0007669"/>
    <property type="project" value="TreeGrafter"/>
</dbReference>
<proteinExistence type="predicted"/>
<accession>A0A1W5DC26</accession>
<evidence type="ECO:0000256" key="1">
    <source>
        <dbReference type="ARBA" id="ARBA00004127"/>
    </source>
</evidence>
<feature type="transmembrane region" description="Helical" evidence="8">
    <location>
        <begin position="367"/>
        <end position="387"/>
    </location>
</feature>
<feature type="region of interest" description="Disordered" evidence="7">
    <location>
        <begin position="1"/>
        <end position="42"/>
    </location>
</feature>
<dbReference type="GO" id="GO:0000139">
    <property type="term" value="C:Golgi membrane"/>
    <property type="evidence" value="ECO:0007669"/>
    <property type="project" value="TreeGrafter"/>
</dbReference>
<evidence type="ECO:0000313" key="10">
    <source>
        <dbReference type="Proteomes" id="UP000192927"/>
    </source>
</evidence>
<dbReference type="GO" id="GO:0005464">
    <property type="term" value="F:UDP-xylose transmembrane transporter activity"/>
    <property type="evidence" value="ECO:0007669"/>
    <property type="project" value="TreeGrafter"/>
</dbReference>